<feature type="domain" description="Histidine kinase" evidence="5">
    <location>
        <begin position="149"/>
        <end position="341"/>
    </location>
</feature>
<dbReference type="InterPro" id="IPR003594">
    <property type="entry name" value="HATPase_dom"/>
</dbReference>
<evidence type="ECO:0000259" key="5">
    <source>
        <dbReference type="PROSITE" id="PS50109"/>
    </source>
</evidence>
<dbReference type="Gene3D" id="3.30.565.10">
    <property type="entry name" value="Histidine kinase-like ATPase, C-terminal domain"/>
    <property type="match status" value="1"/>
</dbReference>
<name>A0A2S7SV90_9BACT</name>
<evidence type="ECO:0000313" key="7">
    <source>
        <dbReference type="Proteomes" id="UP000239872"/>
    </source>
</evidence>
<dbReference type="CDD" id="cd00082">
    <property type="entry name" value="HisKA"/>
    <property type="match status" value="1"/>
</dbReference>
<dbReference type="SMART" id="SM00387">
    <property type="entry name" value="HATPase_c"/>
    <property type="match status" value="1"/>
</dbReference>
<evidence type="ECO:0000256" key="2">
    <source>
        <dbReference type="ARBA" id="ARBA00012438"/>
    </source>
</evidence>
<protein>
    <recommendedName>
        <fullName evidence="2">histidine kinase</fullName>
        <ecNumber evidence="2">2.7.13.3</ecNumber>
    </recommendedName>
</protein>
<dbReference type="PRINTS" id="PR00344">
    <property type="entry name" value="BCTRLSENSOR"/>
</dbReference>
<organism evidence="6 7">
    <name type="scientific">Flavipsychrobacter stenotrophus</name>
    <dbReference type="NCBI Taxonomy" id="2077091"/>
    <lineage>
        <taxon>Bacteria</taxon>
        <taxon>Pseudomonadati</taxon>
        <taxon>Bacteroidota</taxon>
        <taxon>Chitinophagia</taxon>
        <taxon>Chitinophagales</taxon>
        <taxon>Chitinophagaceae</taxon>
        <taxon>Flavipsychrobacter</taxon>
    </lineage>
</organism>
<dbReference type="AlphaFoldDB" id="A0A2S7SV90"/>
<dbReference type="InterPro" id="IPR005467">
    <property type="entry name" value="His_kinase_dom"/>
</dbReference>
<gene>
    <name evidence="6" type="ORF">CJD36_010745</name>
</gene>
<dbReference type="InterPro" id="IPR036097">
    <property type="entry name" value="HisK_dim/P_sf"/>
</dbReference>
<dbReference type="OrthoDB" id="9811889at2"/>
<keyword evidence="4" id="KW-0902">Two-component regulatory system</keyword>
<dbReference type="InterPro" id="IPR003661">
    <property type="entry name" value="HisK_dim/P_dom"/>
</dbReference>
<dbReference type="InterPro" id="IPR004358">
    <property type="entry name" value="Sig_transdc_His_kin-like_C"/>
</dbReference>
<dbReference type="GO" id="GO:0000155">
    <property type="term" value="F:phosphorelay sensor kinase activity"/>
    <property type="evidence" value="ECO:0007669"/>
    <property type="project" value="InterPro"/>
</dbReference>
<reference evidence="6 7" key="1">
    <citation type="submission" date="2018-01" db="EMBL/GenBank/DDBJ databases">
        <title>A novel member of the phylum Bacteroidetes isolated from glacier ice.</title>
        <authorList>
            <person name="Liu Q."/>
            <person name="Xin Y.-H."/>
        </authorList>
    </citation>
    <scope>NUCLEOTIDE SEQUENCE [LARGE SCALE GENOMIC DNA]</scope>
    <source>
        <strain evidence="6 7">RB1R16</strain>
    </source>
</reference>
<dbReference type="SUPFAM" id="SSF47384">
    <property type="entry name" value="Homodimeric domain of signal transducing histidine kinase"/>
    <property type="match status" value="1"/>
</dbReference>
<comment type="catalytic activity">
    <reaction evidence="1">
        <text>ATP + protein L-histidine = ADP + protein N-phospho-L-histidine.</text>
        <dbReference type="EC" id="2.7.13.3"/>
    </reaction>
</comment>
<evidence type="ECO:0000256" key="3">
    <source>
        <dbReference type="ARBA" id="ARBA00022553"/>
    </source>
</evidence>
<dbReference type="PANTHER" id="PTHR45339:SF1">
    <property type="entry name" value="HYBRID SIGNAL TRANSDUCTION HISTIDINE KINASE J"/>
    <property type="match status" value="1"/>
</dbReference>
<evidence type="ECO:0000313" key="6">
    <source>
        <dbReference type="EMBL" id="PQJ10446.1"/>
    </source>
</evidence>
<dbReference type="SUPFAM" id="SSF55874">
    <property type="entry name" value="ATPase domain of HSP90 chaperone/DNA topoisomerase II/histidine kinase"/>
    <property type="match status" value="1"/>
</dbReference>
<evidence type="ECO:0000256" key="4">
    <source>
        <dbReference type="ARBA" id="ARBA00023012"/>
    </source>
</evidence>
<evidence type="ECO:0000256" key="1">
    <source>
        <dbReference type="ARBA" id="ARBA00000085"/>
    </source>
</evidence>
<dbReference type="PANTHER" id="PTHR45339">
    <property type="entry name" value="HYBRID SIGNAL TRANSDUCTION HISTIDINE KINASE J"/>
    <property type="match status" value="1"/>
</dbReference>
<sequence length="351" mass="39895">MTHLPDSAIELHKVLQKQIAKNLPEKFWRDTEILTFLSVVSGYYNTVERDKKITEHAFAISEKEYQAVVTDITRKNKILHDAMLQLKAAIATLQPEAASAFDDSDEDISAVINYLMELILRSKELEQHLIHAKDAAEQASSAKSDFLSVMSHEIRTPLNAIIGYIHLLTQEDPLPSQTTYLNILTISAKNLMSLINDVLDFSKIEEGKVIFADSDMDLRKLVQDVRLANKIRADENGDILKVMMDEDVPRYVKGDITRLTQILNNLISNAIKFTKNGRVTIELQLKSKKGKYAEILFLIKDTGIGISKENQQLIFERFTQAHSYITREYGGSGLGLTIIRSCSIYWRARYM</sequence>
<comment type="caution">
    <text evidence="6">The sequence shown here is derived from an EMBL/GenBank/DDBJ whole genome shotgun (WGS) entry which is preliminary data.</text>
</comment>
<dbReference type="SMART" id="SM00388">
    <property type="entry name" value="HisKA"/>
    <property type="match status" value="1"/>
</dbReference>
<keyword evidence="3" id="KW-0597">Phosphoprotein</keyword>
<dbReference type="Gene3D" id="1.10.287.130">
    <property type="match status" value="1"/>
</dbReference>
<dbReference type="EC" id="2.7.13.3" evidence="2"/>
<dbReference type="EMBL" id="PPSL01000003">
    <property type="protein sequence ID" value="PQJ10446.1"/>
    <property type="molecule type" value="Genomic_DNA"/>
</dbReference>
<dbReference type="Pfam" id="PF00512">
    <property type="entry name" value="HisKA"/>
    <property type="match status" value="1"/>
</dbReference>
<proteinExistence type="predicted"/>
<dbReference type="PROSITE" id="PS50109">
    <property type="entry name" value="HIS_KIN"/>
    <property type="match status" value="1"/>
</dbReference>
<dbReference type="Pfam" id="PF02518">
    <property type="entry name" value="HATPase_c"/>
    <property type="match status" value="1"/>
</dbReference>
<dbReference type="RefSeq" id="WP_105039174.1">
    <property type="nucleotide sequence ID" value="NZ_PPSL01000003.1"/>
</dbReference>
<keyword evidence="7" id="KW-1185">Reference proteome</keyword>
<accession>A0A2S7SV90</accession>
<dbReference type="Proteomes" id="UP000239872">
    <property type="component" value="Unassembled WGS sequence"/>
</dbReference>
<dbReference type="InterPro" id="IPR036890">
    <property type="entry name" value="HATPase_C_sf"/>
</dbReference>